<dbReference type="InterPro" id="IPR053845">
    <property type="entry name" value="DUF6927"/>
</dbReference>
<evidence type="ECO:0000259" key="1">
    <source>
        <dbReference type="Pfam" id="PF21992"/>
    </source>
</evidence>
<organism evidence="2 3">
    <name type="scientific">Sulfitobacter geojensis</name>
    <dbReference type="NCBI Taxonomy" id="1342299"/>
    <lineage>
        <taxon>Bacteria</taxon>
        <taxon>Pseudomonadati</taxon>
        <taxon>Pseudomonadota</taxon>
        <taxon>Alphaproteobacteria</taxon>
        <taxon>Rhodobacterales</taxon>
        <taxon>Roseobacteraceae</taxon>
        <taxon>Sulfitobacter</taxon>
    </lineage>
</organism>
<accession>A0AAE3B888</accession>
<sequence length="219" mass="24432">MGWLFYTDQRIRGHAQEKAEITRICTFENDTLSQMPLRLSKVGSVWYVAVRSLPRPGTSFTQTQYVAGPDGAYTFAAVFLTGYDQGCFGYKDMDETMGPVQARAPLGLIACLSEISDPKSYAHGWRQKCKDWAAIPNYQEGDEIHLAAPVTITDGSTVQDVRRTHYKRRGRRMTCFADIKSGTLVRLSKESLAGSVLIKGAVSTGSDVLAEFYARQRER</sequence>
<evidence type="ECO:0000313" key="2">
    <source>
        <dbReference type="EMBL" id="MBM1715814.1"/>
    </source>
</evidence>
<comment type="caution">
    <text evidence="2">The sequence shown here is derived from an EMBL/GenBank/DDBJ whole genome shotgun (WGS) entry which is preliminary data.</text>
</comment>
<dbReference type="Proteomes" id="UP000732193">
    <property type="component" value="Unassembled WGS sequence"/>
</dbReference>
<gene>
    <name evidence="2" type="ORF">JQV55_19750</name>
</gene>
<dbReference type="EMBL" id="JAFBRM010000009">
    <property type="protein sequence ID" value="MBM1715814.1"/>
    <property type="molecule type" value="Genomic_DNA"/>
</dbReference>
<dbReference type="Pfam" id="PF21992">
    <property type="entry name" value="DUF6927"/>
    <property type="match status" value="1"/>
</dbReference>
<dbReference type="AlphaFoldDB" id="A0AAE3B888"/>
<reference evidence="2 3" key="1">
    <citation type="submission" date="2021-01" db="EMBL/GenBank/DDBJ databases">
        <title>Diatom-associated Roseobacters Show Island Model of Population Structure.</title>
        <authorList>
            <person name="Qu L."/>
            <person name="Feng X."/>
            <person name="Chen Y."/>
            <person name="Li L."/>
            <person name="Wang X."/>
            <person name="Hu Z."/>
            <person name="Wang H."/>
            <person name="Luo H."/>
        </authorList>
    </citation>
    <scope>NUCLEOTIDE SEQUENCE [LARGE SCALE GENOMIC DNA]</scope>
    <source>
        <strain evidence="2 3">TR60-84</strain>
    </source>
</reference>
<protein>
    <recommendedName>
        <fullName evidence="1">DUF6927 domain-containing protein</fullName>
    </recommendedName>
</protein>
<feature type="domain" description="DUF6927" evidence="1">
    <location>
        <begin position="117"/>
        <end position="189"/>
    </location>
</feature>
<proteinExistence type="predicted"/>
<dbReference type="RefSeq" id="WP_203243535.1">
    <property type="nucleotide sequence ID" value="NZ_JAFBRH010000008.1"/>
</dbReference>
<name>A0AAE3B888_9RHOB</name>
<keyword evidence="3" id="KW-1185">Reference proteome</keyword>
<evidence type="ECO:0000313" key="3">
    <source>
        <dbReference type="Proteomes" id="UP000732193"/>
    </source>
</evidence>